<keyword evidence="11" id="KW-0539">Nucleus</keyword>
<evidence type="ECO:0000256" key="6">
    <source>
        <dbReference type="ARBA" id="ARBA00022771"/>
    </source>
</evidence>
<dbReference type="RefSeq" id="XP_028263698.1">
    <property type="nucleotide sequence ID" value="XM_028407897.1"/>
</dbReference>
<protein>
    <submittedName>
        <fullName evidence="15">Zinc finger protein 791-like isoform X1</fullName>
    </submittedName>
</protein>
<dbReference type="SMART" id="SM00355">
    <property type="entry name" value="ZnF_C2H2"/>
    <property type="match status" value="10"/>
</dbReference>
<accession>A0A6P7IDL0</accession>
<sequence>MDRQRKLLDILLKPEIKLHRIDLPQQHNLQGEDVLADQQLCNQKKNSILDQEEPEPLQVKEEQQEVCISHIGEQHVLKEETDPSIVTATYEGPEPNYDMVLSHNTPQVLPQQHDCKEEEILSDQQLCNQEKSTSLDHFEPTVIQFKEEIPEEDPLLNIILTPEINLHRTDLTQQHICKEEELILADQQLYNQKKNSILDQEEPEPPQVKEEHQRVYISHIGEQHVLKEETDPSIVTATYEGPEPNYDMVLSHNTPQVLPQQHICKEEELILADQQLYNQKKNSILDQEEPEPPQVKEEQQGVYIWHEGAQHVLNEESDPLFVTAANESNHIKPDPSCDVVLSHSSPGKKSLKCKSCGKFFTCQRKLYTHQRTHTGEKPFSCETCGKCFSRKDTLTVHMTIHTGEKPFFCVTCGKYFSHNRLLTVHMRTHRGENPISCKTCGKYFSQNRDLTAHMRTHTGEKPFRCETCGKCFNQKGDLTVHMRTHTEKPFSCKTCGKCFRRKDTLTVHMRIHTGEKLFFCVTCGKYFSHNRLLTVHMRTHTGEKPFSCKTCGKCFITKGNLADHMRIHTGEKQFSCETCGKYFRKINHLNVHKRIHTGEKPFSCKTCGKCFSRRDHLTSHIRTHTGNKHLSDSFCGSRHMMTHT</sequence>
<name>A0A6P7IDL0_9TELE</name>
<dbReference type="Pfam" id="PF00096">
    <property type="entry name" value="zf-C2H2"/>
    <property type="match status" value="9"/>
</dbReference>
<dbReference type="FunFam" id="3.30.160.60:FF:001498">
    <property type="entry name" value="Zinc finger protein 404"/>
    <property type="match status" value="1"/>
</dbReference>
<evidence type="ECO:0000313" key="14">
    <source>
        <dbReference type="Proteomes" id="UP000515145"/>
    </source>
</evidence>
<dbReference type="OrthoDB" id="6365676at2759"/>
<dbReference type="InParanoid" id="A0A6P7IDL0"/>
<feature type="domain" description="C2H2-type" evidence="13">
    <location>
        <begin position="518"/>
        <end position="545"/>
    </location>
</feature>
<dbReference type="Proteomes" id="UP000515145">
    <property type="component" value="Chromosome 6"/>
</dbReference>
<dbReference type="FunFam" id="3.30.160.60:FF:002343">
    <property type="entry name" value="Zinc finger protein 33A"/>
    <property type="match status" value="2"/>
</dbReference>
<proteinExistence type="inferred from homology"/>
<keyword evidence="7" id="KW-0862">Zinc</keyword>
<evidence type="ECO:0000256" key="11">
    <source>
        <dbReference type="ARBA" id="ARBA00023242"/>
    </source>
</evidence>
<keyword evidence="9" id="KW-0238">DNA-binding</keyword>
<dbReference type="AlphaFoldDB" id="A0A6P7IDL0"/>
<dbReference type="FunFam" id="3.30.160.60:FF:000097">
    <property type="entry name" value="Zinc finger protein"/>
    <property type="match status" value="1"/>
</dbReference>
<dbReference type="PROSITE" id="PS50157">
    <property type="entry name" value="ZINC_FINGER_C2H2_2"/>
    <property type="match status" value="10"/>
</dbReference>
<dbReference type="FunFam" id="3.30.160.60:FF:000478">
    <property type="entry name" value="Zinc finger protein 133"/>
    <property type="match status" value="3"/>
</dbReference>
<dbReference type="GO" id="GO:0008270">
    <property type="term" value="F:zinc ion binding"/>
    <property type="evidence" value="ECO:0007669"/>
    <property type="project" value="UniProtKB-KW"/>
</dbReference>
<evidence type="ECO:0000256" key="7">
    <source>
        <dbReference type="ARBA" id="ARBA00022833"/>
    </source>
</evidence>
<dbReference type="PANTHER" id="PTHR23226">
    <property type="entry name" value="ZINC FINGER AND SCAN DOMAIN-CONTAINING"/>
    <property type="match status" value="1"/>
</dbReference>
<reference evidence="15" key="1">
    <citation type="submission" date="2025-08" db="UniProtKB">
        <authorList>
            <consortium name="RefSeq"/>
        </authorList>
    </citation>
    <scope>IDENTIFICATION</scope>
</reference>
<keyword evidence="14" id="KW-1185">Reference proteome</keyword>
<keyword evidence="6 12" id="KW-0863">Zinc-finger</keyword>
<dbReference type="PANTHER" id="PTHR23226:SF405">
    <property type="entry name" value="GASTRULA ZINC FINGER PROTEIN XLCGF26.1-LIKE-RELATED"/>
    <property type="match status" value="1"/>
</dbReference>
<gene>
    <name evidence="15" type="primary">LOC114437289</name>
</gene>
<keyword evidence="10" id="KW-0804">Transcription</keyword>
<evidence type="ECO:0000259" key="13">
    <source>
        <dbReference type="PROSITE" id="PS50157"/>
    </source>
</evidence>
<dbReference type="FunFam" id="3.30.160.60:FF:001119">
    <property type="entry name" value="zinc finger protein 408"/>
    <property type="match status" value="1"/>
</dbReference>
<dbReference type="FunFam" id="3.30.160.60:FF:001158">
    <property type="entry name" value="zinc finger protein 22"/>
    <property type="match status" value="1"/>
</dbReference>
<feature type="domain" description="C2H2-type" evidence="13">
    <location>
        <begin position="407"/>
        <end position="434"/>
    </location>
</feature>
<dbReference type="FunFam" id="3.30.160.60:FF:001480">
    <property type="entry name" value="Si:cabz01071911.3"/>
    <property type="match status" value="1"/>
</dbReference>
<dbReference type="GeneID" id="114437289"/>
<feature type="domain" description="C2H2-type" evidence="13">
    <location>
        <begin position="351"/>
        <end position="378"/>
    </location>
</feature>
<evidence type="ECO:0000256" key="1">
    <source>
        <dbReference type="ARBA" id="ARBA00003767"/>
    </source>
</evidence>
<feature type="domain" description="C2H2-type" evidence="13">
    <location>
        <begin position="546"/>
        <end position="573"/>
    </location>
</feature>
<evidence type="ECO:0000256" key="3">
    <source>
        <dbReference type="ARBA" id="ARBA00006991"/>
    </source>
</evidence>
<dbReference type="InterPro" id="IPR036236">
    <property type="entry name" value="Znf_C2H2_sf"/>
</dbReference>
<dbReference type="GO" id="GO:0000981">
    <property type="term" value="F:DNA-binding transcription factor activity, RNA polymerase II-specific"/>
    <property type="evidence" value="ECO:0007669"/>
    <property type="project" value="TreeGrafter"/>
</dbReference>
<dbReference type="Gene3D" id="3.30.160.60">
    <property type="entry name" value="Classic Zinc Finger"/>
    <property type="match status" value="10"/>
</dbReference>
<comment type="function">
    <text evidence="1">May be involved in transcriptional regulation.</text>
</comment>
<evidence type="ECO:0000256" key="5">
    <source>
        <dbReference type="ARBA" id="ARBA00022737"/>
    </source>
</evidence>
<feature type="domain" description="C2H2-type" evidence="13">
    <location>
        <begin position="602"/>
        <end position="629"/>
    </location>
</feature>
<keyword evidence="5" id="KW-0677">Repeat</keyword>
<dbReference type="PROSITE" id="PS00028">
    <property type="entry name" value="ZINC_FINGER_C2H2_1"/>
    <property type="match status" value="10"/>
</dbReference>
<comment type="similarity">
    <text evidence="3">Belongs to the krueppel C2H2-type zinc-finger protein family.</text>
</comment>
<keyword evidence="4" id="KW-0479">Metal-binding</keyword>
<organism evidence="14 15">
    <name type="scientific">Parambassis ranga</name>
    <name type="common">Indian glassy fish</name>
    <dbReference type="NCBI Taxonomy" id="210632"/>
    <lineage>
        <taxon>Eukaryota</taxon>
        <taxon>Metazoa</taxon>
        <taxon>Chordata</taxon>
        <taxon>Craniata</taxon>
        <taxon>Vertebrata</taxon>
        <taxon>Euteleostomi</taxon>
        <taxon>Actinopterygii</taxon>
        <taxon>Neopterygii</taxon>
        <taxon>Teleostei</taxon>
        <taxon>Neoteleostei</taxon>
        <taxon>Acanthomorphata</taxon>
        <taxon>Ovalentaria</taxon>
        <taxon>Ambassidae</taxon>
        <taxon>Parambassis</taxon>
    </lineage>
</organism>
<dbReference type="GO" id="GO:0005634">
    <property type="term" value="C:nucleus"/>
    <property type="evidence" value="ECO:0007669"/>
    <property type="project" value="UniProtKB-SubCell"/>
</dbReference>
<evidence type="ECO:0000256" key="4">
    <source>
        <dbReference type="ARBA" id="ARBA00022723"/>
    </source>
</evidence>
<evidence type="ECO:0000256" key="9">
    <source>
        <dbReference type="ARBA" id="ARBA00023125"/>
    </source>
</evidence>
<dbReference type="GO" id="GO:0000978">
    <property type="term" value="F:RNA polymerase II cis-regulatory region sequence-specific DNA binding"/>
    <property type="evidence" value="ECO:0007669"/>
    <property type="project" value="TreeGrafter"/>
</dbReference>
<feature type="domain" description="C2H2-type" evidence="13">
    <location>
        <begin position="463"/>
        <end position="490"/>
    </location>
</feature>
<comment type="subcellular location">
    <subcellularLocation>
        <location evidence="2">Nucleus</location>
    </subcellularLocation>
</comment>
<dbReference type="SUPFAM" id="SSF57667">
    <property type="entry name" value="beta-beta-alpha zinc fingers"/>
    <property type="match status" value="6"/>
</dbReference>
<evidence type="ECO:0000256" key="12">
    <source>
        <dbReference type="PROSITE-ProRule" id="PRU00042"/>
    </source>
</evidence>
<feature type="domain" description="C2H2-type" evidence="13">
    <location>
        <begin position="490"/>
        <end position="517"/>
    </location>
</feature>
<evidence type="ECO:0000256" key="10">
    <source>
        <dbReference type="ARBA" id="ARBA00023163"/>
    </source>
</evidence>
<feature type="domain" description="C2H2-type" evidence="13">
    <location>
        <begin position="379"/>
        <end position="406"/>
    </location>
</feature>
<evidence type="ECO:0000313" key="15">
    <source>
        <dbReference type="RefSeq" id="XP_028263698.1"/>
    </source>
</evidence>
<keyword evidence="8" id="KW-0805">Transcription regulation</keyword>
<feature type="domain" description="C2H2-type" evidence="13">
    <location>
        <begin position="574"/>
        <end position="601"/>
    </location>
</feature>
<dbReference type="InterPro" id="IPR013087">
    <property type="entry name" value="Znf_C2H2_type"/>
</dbReference>
<evidence type="ECO:0000256" key="2">
    <source>
        <dbReference type="ARBA" id="ARBA00004123"/>
    </source>
</evidence>
<feature type="domain" description="C2H2-type" evidence="13">
    <location>
        <begin position="435"/>
        <end position="462"/>
    </location>
</feature>
<evidence type="ECO:0000256" key="8">
    <source>
        <dbReference type="ARBA" id="ARBA00023015"/>
    </source>
</evidence>